<dbReference type="RefSeq" id="WP_057741739.1">
    <property type="nucleotide sequence ID" value="NZ_JQBW01000010.1"/>
</dbReference>
<dbReference type="Pfam" id="PF13802">
    <property type="entry name" value="Gal_mutarotas_2"/>
    <property type="match status" value="1"/>
</dbReference>
<proteinExistence type="inferred from homology"/>
<comment type="similarity">
    <text evidence="1 2">Belongs to the glycosyl hydrolase 31 family.</text>
</comment>
<dbReference type="InterPro" id="IPR011013">
    <property type="entry name" value="Gal_mutarotase_sf_dom"/>
</dbReference>
<dbReference type="GO" id="GO:0030246">
    <property type="term" value="F:carbohydrate binding"/>
    <property type="evidence" value="ECO:0007669"/>
    <property type="project" value="InterPro"/>
</dbReference>
<sequence>MSNQLTGYENNDQTITLTYEEGKPLILKVLTGEIIRVFQDHGVSANSYAVEGNKERKTKYQVEDKGDHVEITTSGLIVKAYDNQKLDVYDSEGNPLVIDYRGERTPLPTDMDDEHRHTVMSEGHSVHAKAKAGNVNFEIIKSLAPDEQFYGLGGKTGFLNKRGYEYDNWNADNPVVHNETQTHLYKSIPVVYGLKNGHPYGLFFDNSYKSHFDLGKESEHYYFYSAVGGNIDYYIMGGHTLKDVVANYTYLTGVVPLPQKFMLGYQQSRWGYSTSDKRVESIADGFAKYKLPIDVIHLDIDYMNGYRDFTWDEKKYSNDTEGFVKRMHERGIRLMPILDAGVKKDDKYNIYKEGIEKGYFVKNPDGSVYVGKVWPGDSVFPDFGNPDVRAWWAKHCKFFADNGFCGIWNDMDEPANFAQKQLPNDTVFSNGHEKSTHARMHNVYGHLQAKACYEGMKEATGKRPYIITRAAYSGTQKYSTVWTGDNTAVWAHLAMAIPQLNGLGMSGFAFAGTDIGGFQEDTTPELLTRWIEASLFVPLFRNHSIMGSRFQEPWAFDKQTLDIYRKYLNLRYRFIPFLYDQFRHETQCGLPVMRPLVLNYDQDPAVRNLNDEYMVGSKLLVAPIVDQGQTKRLVYLPAGEWIDFWNNAEYSGKQSVVAEAPIDKLPLFIKKDTILPWGNKVMHISDEPEKIMTFRLFGEAGSYVHYQDDGTDFNYQHGEYNEYYVAVEENGDVKVKLTNHGYKPTYQKIYVTTDQDRYEFDFDEKTGNYNLVK</sequence>
<dbReference type="EMBL" id="JQBW01000010">
    <property type="protein sequence ID" value="KRN58411.1"/>
    <property type="molecule type" value="Genomic_DNA"/>
</dbReference>
<feature type="domain" description="DUF5110" evidence="5">
    <location>
        <begin position="692"/>
        <end position="744"/>
    </location>
</feature>
<dbReference type="InterPro" id="IPR033403">
    <property type="entry name" value="DUF5110"/>
</dbReference>
<dbReference type="CDD" id="cd06604">
    <property type="entry name" value="GH31_glucosidase_II_MalA"/>
    <property type="match status" value="1"/>
</dbReference>
<dbReference type="GO" id="GO:0005975">
    <property type="term" value="P:carbohydrate metabolic process"/>
    <property type="evidence" value="ECO:0007669"/>
    <property type="project" value="InterPro"/>
</dbReference>
<dbReference type="SUPFAM" id="SSF51445">
    <property type="entry name" value="(Trans)glycosidases"/>
    <property type="match status" value="1"/>
</dbReference>
<feature type="domain" description="Glycoside hydrolase family 31 TIM barrel" evidence="3">
    <location>
        <begin position="256"/>
        <end position="580"/>
    </location>
</feature>
<gene>
    <name evidence="7" type="ORF">IV45_GL000857</name>
</gene>
<dbReference type="Gene3D" id="2.60.40.1180">
    <property type="entry name" value="Golgi alpha-mannosidase II"/>
    <property type="match status" value="2"/>
</dbReference>
<feature type="domain" description="Glycoside hydrolase family 31 N-terminal" evidence="4">
    <location>
        <begin position="25"/>
        <end position="213"/>
    </location>
</feature>
<comment type="caution">
    <text evidence="7">The sequence shown here is derived from an EMBL/GenBank/DDBJ whole genome shotgun (WGS) entry which is preliminary data.</text>
</comment>
<name>A0A0R2I0N6_9LACO</name>
<dbReference type="Proteomes" id="UP000050934">
    <property type="component" value="Unassembled WGS sequence"/>
</dbReference>
<dbReference type="OrthoDB" id="176168at2"/>
<keyword evidence="2" id="KW-0378">Hydrolase</keyword>
<dbReference type="InterPro" id="IPR048395">
    <property type="entry name" value="Glyco_hydro_31_C"/>
</dbReference>
<evidence type="ECO:0000256" key="2">
    <source>
        <dbReference type="RuleBase" id="RU361185"/>
    </source>
</evidence>
<keyword evidence="8" id="KW-1185">Reference proteome</keyword>
<dbReference type="InterPro" id="IPR013780">
    <property type="entry name" value="Glyco_hydro_b"/>
</dbReference>
<evidence type="ECO:0000259" key="4">
    <source>
        <dbReference type="Pfam" id="PF13802"/>
    </source>
</evidence>
<dbReference type="AlphaFoldDB" id="A0A0R2I0N6"/>
<reference evidence="7 8" key="1">
    <citation type="journal article" date="2015" name="Genome Announc.">
        <title>Expanding the biotechnology potential of lactobacilli through comparative genomics of 213 strains and associated genera.</title>
        <authorList>
            <person name="Sun Z."/>
            <person name="Harris H.M."/>
            <person name="McCann A."/>
            <person name="Guo C."/>
            <person name="Argimon S."/>
            <person name="Zhang W."/>
            <person name="Yang X."/>
            <person name="Jeffery I.B."/>
            <person name="Cooney J.C."/>
            <person name="Kagawa T.F."/>
            <person name="Liu W."/>
            <person name="Song Y."/>
            <person name="Salvetti E."/>
            <person name="Wrobel A."/>
            <person name="Rasinkangas P."/>
            <person name="Parkhill J."/>
            <person name="Rea M.C."/>
            <person name="O'Sullivan O."/>
            <person name="Ritari J."/>
            <person name="Douillard F.P."/>
            <person name="Paul Ross R."/>
            <person name="Yang R."/>
            <person name="Briner A.E."/>
            <person name="Felis G.E."/>
            <person name="de Vos W.M."/>
            <person name="Barrangou R."/>
            <person name="Klaenhammer T.R."/>
            <person name="Caufield P.W."/>
            <person name="Cui Y."/>
            <person name="Zhang H."/>
            <person name="O'Toole P.W."/>
        </authorList>
    </citation>
    <scope>NUCLEOTIDE SEQUENCE [LARGE SCALE GENOMIC DNA]</scope>
    <source>
        <strain evidence="7 8">DSM 17896</strain>
    </source>
</reference>
<evidence type="ECO:0000313" key="7">
    <source>
        <dbReference type="EMBL" id="KRN58411.1"/>
    </source>
</evidence>
<keyword evidence="2" id="KW-0326">Glycosidase</keyword>
<feature type="domain" description="Glycosyl hydrolase family 31 C-terminal" evidence="6">
    <location>
        <begin position="589"/>
        <end position="675"/>
    </location>
</feature>
<dbReference type="STRING" id="396268.IV45_GL000857"/>
<dbReference type="Gene3D" id="3.20.20.80">
    <property type="entry name" value="Glycosidases"/>
    <property type="match status" value="1"/>
</dbReference>
<dbReference type="InterPro" id="IPR000322">
    <property type="entry name" value="Glyco_hydro_31_TIM"/>
</dbReference>
<accession>A0A0R2I0N6</accession>
<dbReference type="Pfam" id="PF17137">
    <property type="entry name" value="DUF5110"/>
    <property type="match status" value="1"/>
</dbReference>
<dbReference type="InterPro" id="IPR025887">
    <property type="entry name" value="Glyco_hydro_31_N_dom"/>
</dbReference>
<dbReference type="GO" id="GO:0004553">
    <property type="term" value="F:hydrolase activity, hydrolyzing O-glycosyl compounds"/>
    <property type="evidence" value="ECO:0007669"/>
    <property type="project" value="InterPro"/>
</dbReference>
<dbReference type="SUPFAM" id="SSF74650">
    <property type="entry name" value="Galactose mutarotase-like"/>
    <property type="match status" value="1"/>
</dbReference>
<evidence type="ECO:0000256" key="1">
    <source>
        <dbReference type="ARBA" id="ARBA00007806"/>
    </source>
</evidence>
<evidence type="ECO:0000259" key="6">
    <source>
        <dbReference type="Pfam" id="PF21365"/>
    </source>
</evidence>
<organism evidence="7 8">
    <name type="scientific">Limosilactobacillus secaliphilus</name>
    <dbReference type="NCBI Taxonomy" id="396268"/>
    <lineage>
        <taxon>Bacteria</taxon>
        <taxon>Bacillati</taxon>
        <taxon>Bacillota</taxon>
        <taxon>Bacilli</taxon>
        <taxon>Lactobacillales</taxon>
        <taxon>Lactobacillaceae</taxon>
        <taxon>Limosilactobacillus</taxon>
    </lineage>
</organism>
<dbReference type="SUPFAM" id="SSF51011">
    <property type="entry name" value="Glycosyl hydrolase domain"/>
    <property type="match status" value="1"/>
</dbReference>
<dbReference type="PATRIC" id="fig|396268.3.peg.869"/>
<dbReference type="Gene3D" id="2.60.40.1760">
    <property type="entry name" value="glycosyl hydrolase (family 31)"/>
    <property type="match status" value="1"/>
</dbReference>
<dbReference type="Pfam" id="PF21365">
    <property type="entry name" value="Glyco_hydro_31_3rd"/>
    <property type="match status" value="1"/>
</dbReference>
<evidence type="ECO:0000313" key="8">
    <source>
        <dbReference type="Proteomes" id="UP000050934"/>
    </source>
</evidence>
<protein>
    <submittedName>
        <fullName evidence="7">Alpha-glucosidase</fullName>
    </submittedName>
</protein>
<evidence type="ECO:0000259" key="3">
    <source>
        <dbReference type="Pfam" id="PF01055"/>
    </source>
</evidence>
<evidence type="ECO:0000259" key="5">
    <source>
        <dbReference type="Pfam" id="PF17137"/>
    </source>
</evidence>
<dbReference type="PANTHER" id="PTHR22762">
    <property type="entry name" value="ALPHA-GLUCOSIDASE"/>
    <property type="match status" value="1"/>
</dbReference>
<dbReference type="PANTHER" id="PTHR22762:SF166">
    <property type="entry name" value="ALPHA-GLUCOSIDASE"/>
    <property type="match status" value="1"/>
</dbReference>
<dbReference type="CDD" id="cd14752">
    <property type="entry name" value="GH31_N"/>
    <property type="match status" value="1"/>
</dbReference>
<dbReference type="Pfam" id="PF01055">
    <property type="entry name" value="Glyco_hydro_31_2nd"/>
    <property type="match status" value="1"/>
</dbReference>
<dbReference type="InterPro" id="IPR017853">
    <property type="entry name" value="GH"/>
</dbReference>